<dbReference type="AlphaFoldDB" id="A0A9F5IPH7"/>
<organism evidence="8 9">
    <name type="scientific">Python bivittatus</name>
    <name type="common">Burmese python</name>
    <name type="synonym">Python molurus bivittatus</name>
    <dbReference type="NCBI Taxonomy" id="176946"/>
    <lineage>
        <taxon>Eukaryota</taxon>
        <taxon>Metazoa</taxon>
        <taxon>Chordata</taxon>
        <taxon>Craniata</taxon>
        <taxon>Vertebrata</taxon>
        <taxon>Euteleostomi</taxon>
        <taxon>Lepidosauria</taxon>
        <taxon>Squamata</taxon>
        <taxon>Bifurcata</taxon>
        <taxon>Unidentata</taxon>
        <taxon>Episquamata</taxon>
        <taxon>Toxicofera</taxon>
        <taxon>Serpentes</taxon>
        <taxon>Henophidia</taxon>
        <taxon>Pythonidae</taxon>
        <taxon>Python</taxon>
    </lineage>
</organism>
<proteinExistence type="predicted"/>
<dbReference type="GO" id="GO:0005634">
    <property type="term" value="C:nucleus"/>
    <property type="evidence" value="ECO:0007669"/>
    <property type="project" value="UniProtKB-SubCell"/>
</dbReference>
<dbReference type="InterPro" id="IPR013087">
    <property type="entry name" value="Znf_C2H2_type"/>
</dbReference>
<reference evidence="9" key="1">
    <citation type="submission" date="2025-08" db="UniProtKB">
        <authorList>
            <consortium name="RefSeq"/>
        </authorList>
    </citation>
    <scope>IDENTIFICATION</scope>
    <source>
        <tissue evidence="9">Liver</tissue>
    </source>
</reference>
<dbReference type="GeneID" id="103058082"/>
<keyword evidence="3 6" id="KW-0863">Zinc-finger</keyword>
<evidence type="ECO:0000256" key="5">
    <source>
        <dbReference type="ARBA" id="ARBA00023242"/>
    </source>
</evidence>
<dbReference type="GO" id="GO:0000978">
    <property type="term" value="F:RNA polymerase II cis-regulatory region sequence-specific DNA binding"/>
    <property type="evidence" value="ECO:0007669"/>
    <property type="project" value="TreeGrafter"/>
</dbReference>
<dbReference type="InterPro" id="IPR036236">
    <property type="entry name" value="Znf_C2H2_sf"/>
</dbReference>
<dbReference type="CTD" id="84146"/>
<evidence type="ECO:0000259" key="7">
    <source>
        <dbReference type="PROSITE" id="PS50157"/>
    </source>
</evidence>
<protein>
    <submittedName>
        <fullName evidence="9">Zinc finger protein 644 isoform X2</fullName>
    </submittedName>
</protein>
<dbReference type="PROSITE" id="PS00028">
    <property type="entry name" value="ZINC_FINGER_C2H2_1"/>
    <property type="match status" value="2"/>
</dbReference>
<dbReference type="RefSeq" id="XP_025028974.1">
    <property type="nucleotide sequence ID" value="XM_025173206.1"/>
</dbReference>
<dbReference type="SUPFAM" id="SSF57667">
    <property type="entry name" value="beta-beta-alpha zinc fingers"/>
    <property type="match status" value="1"/>
</dbReference>
<dbReference type="PROSITE" id="PS50157">
    <property type="entry name" value="ZINC_FINGER_C2H2_2"/>
    <property type="match status" value="2"/>
</dbReference>
<evidence type="ECO:0000256" key="3">
    <source>
        <dbReference type="ARBA" id="ARBA00022771"/>
    </source>
</evidence>
<evidence type="ECO:0000313" key="8">
    <source>
        <dbReference type="Proteomes" id="UP000695026"/>
    </source>
</evidence>
<gene>
    <name evidence="9" type="primary">ZNF644</name>
</gene>
<accession>A0A9F5IPH7</accession>
<evidence type="ECO:0000256" key="1">
    <source>
        <dbReference type="ARBA" id="ARBA00004123"/>
    </source>
</evidence>
<feature type="domain" description="C2H2-type" evidence="7">
    <location>
        <begin position="339"/>
        <end position="366"/>
    </location>
</feature>
<dbReference type="SMART" id="SM00355">
    <property type="entry name" value="ZnF_C2H2"/>
    <property type="match status" value="4"/>
</dbReference>
<keyword evidence="8" id="KW-1185">Reference proteome</keyword>
<dbReference type="Proteomes" id="UP000695026">
    <property type="component" value="Unplaced"/>
</dbReference>
<evidence type="ECO:0000256" key="4">
    <source>
        <dbReference type="ARBA" id="ARBA00022833"/>
    </source>
</evidence>
<dbReference type="GO" id="GO:0008270">
    <property type="term" value="F:zinc ion binding"/>
    <property type="evidence" value="ECO:0007669"/>
    <property type="project" value="UniProtKB-KW"/>
</dbReference>
<dbReference type="Pfam" id="PF23015">
    <property type="entry name" value="zf-WIZ"/>
    <property type="match status" value="1"/>
</dbReference>
<keyword evidence="2" id="KW-0479">Metal-binding</keyword>
<comment type="subcellular location">
    <subcellularLocation>
        <location evidence="1">Nucleus</location>
    </subcellularLocation>
</comment>
<keyword evidence="5" id="KW-0539">Nucleus</keyword>
<sequence length="471" mass="53341">MEEEGGGKSSLRYEQNDGFYFEYYEDGEGNNYLHDFQDHHNLENIGTTLPKHNSVFHWTDLSLEKKNCPYCPATFETGVGLSNHVRGHLHRAGLSYEARHVVSPEQIATSDKMQHFKRTVTGTPVKRVRKAIEKSESSTEHTCQLCGGWFDTKIGLSNHVRGHLKRLGKTKWDAHKSPICVLNEMMQNEEKYEKILKALNSRRVIPRPFVAQKLSSNDDFLSQNVIPLEAYRNGLKTEDISVSASEEERLSCLNECDEAKSVLHDEKKTQSLTLIELLKNKRMGEERNFDISPQKIHNQTARKRFVQKCVLPLDEDSPLMYQPQKMDLTVQSGMPVKLRTCVHCNTAFTSAVSLSNHLRAYARKKSAGLLTGTAIDCKQKKSRSRSGSKKKILPLPHGADEVYILRCRFCGLVFRGPLSVQEDWIKHLQRHIVNANLPRTGAGMVEVTSLLKKPASITETSFSFLMAEAAS</sequence>
<name>A0A9F5IPH7_PYTBI</name>
<keyword evidence="4" id="KW-0862">Zinc</keyword>
<evidence type="ECO:0000256" key="6">
    <source>
        <dbReference type="PROSITE-ProRule" id="PRU00042"/>
    </source>
</evidence>
<dbReference type="InterPro" id="IPR051643">
    <property type="entry name" value="Transcr_Reg_ZincFinger"/>
</dbReference>
<evidence type="ECO:0000313" key="9">
    <source>
        <dbReference type="RefSeq" id="XP_025028974.1"/>
    </source>
</evidence>
<dbReference type="GO" id="GO:0000981">
    <property type="term" value="F:DNA-binding transcription factor activity, RNA polymerase II-specific"/>
    <property type="evidence" value="ECO:0007669"/>
    <property type="project" value="TreeGrafter"/>
</dbReference>
<dbReference type="PANTHER" id="PTHR24396:SF25">
    <property type="entry name" value="ZINC FINGER PROTEIN 644"/>
    <property type="match status" value="1"/>
</dbReference>
<dbReference type="Gene3D" id="3.30.160.60">
    <property type="entry name" value="Classic Zinc Finger"/>
    <property type="match status" value="1"/>
</dbReference>
<dbReference type="PANTHER" id="PTHR24396">
    <property type="entry name" value="ZINC FINGER PROTEIN"/>
    <property type="match status" value="1"/>
</dbReference>
<dbReference type="InterPro" id="IPR055125">
    <property type="entry name" value="Wiz_C_Znf"/>
</dbReference>
<feature type="domain" description="C2H2-type" evidence="7">
    <location>
        <begin position="141"/>
        <end position="163"/>
    </location>
</feature>
<evidence type="ECO:0000256" key="2">
    <source>
        <dbReference type="ARBA" id="ARBA00022723"/>
    </source>
</evidence>